<gene>
    <name evidence="1" type="ORF">B0H17DRAFT_1127060</name>
</gene>
<evidence type="ECO:0000313" key="2">
    <source>
        <dbReference type="Proteomes" id="UP001221757"/>
    </source>
</evidence>
<reference evidence="1" key="1">
    <citation type="submission" date="2023-03" db="EMBL/GenBank/DDBJ databases">
        <title>Massive genome expansion in bonnet fungi (Mycena s.s.) driven by repeated elements and novel gene families across ecological guilds.</title>
        <authorList>
            <consortium name="Lawrence Berkeley National Laboratory"/>
            <person name="Harder C.B."/>
            <person name="Miyauchi S."/>
            <person name="Viragh M."/>
            <person name="Kuo A."/>
            <person name="Thoen E."/>
            <person name="Andreopoulos B."/>
            <person name="Lu D."/>
            <person name="Skrede I."/>
            <person name="Drula E."/>
            <person name="Henrissat B."/>
            <person name="Morin E."/>
            <person name="Kohler A."/>
            <person name="Barry K."/>
            <person name="LaButti K."/>
            <person name="Morin E."/>
            <person name="Salamov A."/>
            <person name="Lipzen A."/>
            <person name="Mereny Z."/>
            <person name="Hegedus B."/>
            <person name="Baldrian P."/>
            <person name="Stursova M."/>
            <person name="Weitz H."/>
            <person name="Taylor A."/>
            <person name="Grigoriev I.V."/>
            <person name="Nagy L.G."/>
            <person name="Martin F."/>
            <person name="Kauserud H."/>
        </authorList>
    </citation>
    <scope>NUCLEOTIDE SEQUENCE</scope>
    <source>
        <strain evidence="1">CBHHK067</strain>
    </source>
</reference>
<proteinExistence type="predicted"/>
<accession>A0AAD7GS63</accession>
<dbReference type="EMBL" id="JARKIE010000011">
    <property type="protein sequence ID" value="KAJ7704036.1"/>
    <property type="molecule type" value="Genomic_DNA"/>
</dbReference>
<dbReference type="Proteomes" id="UP001221757">
    <property type="component" value="Unassembled WGS sequence"/>
</dbReference>
<sequence length="425" mass="46688">MDKHYNHRAAAKALDTWTESMKNTDTSREYMHQAAFIDRSKHPIQALNTLLIVQRHAIKNPGGFRVGNIVEMGFALVAFRQPTRGKEDKQICKVVLRTLTLLDDPTAKNGLLTQLVSEGSPGCVRGSGPRYYNLDIIQVMPDRTRVNSVPHWNIDMPKQQPEYPGLGVQGFRRRKLSRLVNRYPATISGVESFRVLEYTGRIMLGRFQLGVLEEDQALGRKKSSLSASRYSVPSDVLEVTAGTTAIIKWVKLRFHSSMVANTAIAVMGLVEVLVVHGVAHQSDRTRTIQQYQVGVGEYTSPRVSLHPAVHYSNAGSANEYVMALRGRGTLPGHYSVSFGLVQAQANERWVALKEAEAGAGAFRTLLECVQAQMSRGAAAEESGAMPGLAGALLERRGTDEQVLATLEAAAVSFAASSITKCSRWQ</sequence>
<name>A0AAD7GS63_MYCRO</name>
<keyword evidence="2" id="KW-1185">Reference proteome</keyword>
<organism evidence="1 2">
    <name type="scientific">Mycena rosella</name>
    <name type="common">Pink bonnet</name>
    <name type="synonym">Agaricus rosellus</name>
    <dbReference type="NCBI Taxonomy" id="1033263"/>
    <lineage>
        <taxon>Eukaryota</taxon>
        <taxon>Fungi</taxon>
        <taxon>Dikarya</taxon>
        <taxon>Basidiomycota</taxon>
        <taxon>Agaricomycotina</taxon>
        <taxon>Agaricomycetes</taxon>
        <taxon>Agaricomycetidae</taxon>
        <taxon>Agaricales</taxon>
        <taxon>Marasmiineae</taxon>
        <taxon>Mycenaceae</taxon>
        <taxon>Mycena</taxon>
    </lineage>
</organism>
<comment type="caution">
    <text evidence="1">The sequence shown here is derived from an EMBL/GenBank/DDBJ whole genome shotgun (WGS) entry which is preliminary data.</text>
</comment>
<protein>
    <submittedName>
        <fullName evidence="1">Uncharacterized protein</fullName>
    </submittedName>
</protein>
<evidence type="ECO:0000313" key="1">
    <source>
        <dbReference type="EMBL" id="KAJ7704036.1"/>
    </source>
</evidence>
<dbReference type="AlphaFoldDB" id="A0AAD7GS63"/>